<sequence>MLRTALDDIGLAQTPFKVRIIETEETARARRFAGSPSFLVDGVDLFESGTTGGSMTCRVYSTADGLRNVPGLRDLRKALKVQAARAARV</sequence>
<accession>A0A542ZID5</accession>
<protein>
    <recommendedName>
        <fullName evidence="3">Thioredoxin-like protein</fullName>
    </recommendedName>
</protein>
<evidence type="ECO:0000313" key="2">
    <source>
        <dbReference type="Proteomes" id="UP000319514"/>
    </source>
</evidence>
<gene>
    <name evidence="1" type="ORF">FB474_1481</name>
</gene>
<organism evidence="1 2">
    <name type="scientific">Oryzihumus leptocrescens</name>
    <dbReference type="NCBI Taxonomy" id="297536"/>
    <lineage>
        <taxon>Bacteria</taxon>
        <taxon>Bacillati</taxon>
        <taxon>Actinomycetota</taxon>
        <taxon>Actinomycetes</taxon>
        <taxon>Micrococcales</taxon>
        <taxon>Intrasporangiaceae</taxon>
        <taxon>Oryzihumus</taxon>
    </lineage>
</organism>
<name>A0A542ZID5_9MICO</name>
<keyword evidence="2" id="KW-1185">Reference proteome</keyword>
<evidence type="ECO:0008006" key="3">
    <source>
        <dbReference type="Google" id="ProtNLM"/>
    </source>
</evidence>
<comment type="caution">
    <text evidence="1">The sequence shown here is derived from an EMBL/GenBank/DDBJ whole genome shotgun (WGS) entry which is preliminary data.</text>
</comment>
<reference evidence="1 2" key="1">
    <citation type="submission" date="2019-06" db="EMBL/GenBank/DDBJ databases">
        <title>Sequencing the genomes of 1000 actinobacteria strains.</title>
        <authorList>
            <person name="Klenk H.-P."/>
        </authorList>
    </citation>
    <scope>NUCLEOTIDE SEQUENCE [LARGE SCALE GENOMIC DNA]</scope>
    <source>
        <strain evidence="1 2">DSM 18082</strain>
    </source>
</reference>
<dbReference type="AlphaFoldDB" id="A0A542ZID5"/>
<proteinExistence type="predicted"/>
<evidence type="ECO:0000313" key="1">
    <source>
        <dbReference type="EMBL" id="TQL60101.1"/>
    </source>
</evidence>
<dbReference type="Proteomes" id="UP000319514">
    <property type="component" value="Unassembled WGS sequence"/>
</dbReference>
<dbReference type="EMBL" id="VFOQ01000001">
    <property type="protein sequence ID" value="TQL60101.1"/>
    <property type="molecule type" value="Genomic_DNA"/>
</dbReference>